<comment type="function">
    <text evidence="5">Negative regulator of class I heat shock genes (grpE-dnaK-dnaJ and groELS operons). Prevents heat-shock induction of these operons.</text>
</comment>
<dbReference type="Gene3D" id="1.10.10.10">
    <property type="entry name" value="Winged helix-like DNA-binding domain superfamily/Winged helix DNA-binding domain"/>
    <property type="match status" value="1"/>
</dbReference>
<organism evidence="7 8">
    <name type="scientific">Cryptobacterium curtum (strain ATCC 700683 / DSM 15641 / CCUG 43107 / 12-3)</name>
    <dbReference type="NCBI Taxonomy" id="469378"/>
    <lineage>
        <taxon>Bacteria</taxon>
        <taxon>Bacillati</taxon>
        <taxon>Actinomycetota</taxon>
        <taxon>Coriobacteriia</taxon>
        <taxon>Eggerthellales</taxon>
        <taxon>Eggerthellaceae</taxon>
        <taxon>Cryptobacterium</taxon>
    </lineage>
</organism>
<evidence type="ECO:0000256" key="4">
    <source>
        <dbReference type="ARBA" id="ARBA00023163"/>
    </source>
</evidence>
<keyword evidence="8" id="KW-1185">Reference proteome</keyword>
<protein>
    <recommendedName>
        <fullName evidence="5">Heat-inducible transcription repressor HrcA</fullName>
    </recommendedName>
</protein>
<keyword evidence="1 5" id="KW-0678">Repressor</keyword>
<evidence type="ECO:0000313" key="8">
    <source>
        <dbReference type="Proteomes" id="UP000000954"/>
    </source>
</evidence>
<evidence type="ECO:0000256" key="5">
    <source>
        <dbReference type="HAMAP-Rule" id="MF_00081"/>
    </source>
</evidence>
<reference evidence="7 8" key="1">
    <citation type="journal article" date="2009" name="Stand. Genomic Sci.">
        <title>Complete genome sequence of Cryptobacterium curtum type strain (12-3).</title>
        <authorList>
            <person name="Mavrommatis K."/>
            <person name="Pukall R."/>
            <person name="Rohde C."/>
            <person name="Chen F."/>
            <person name="Sims D."/>
            <person name="Brettin T."/>
            <person name="Kuske C."/>
            <person name="Detter J.C."/>
            <person name="Han C."/>
            <person name="Lapidus A."/>
            <person name="Copeland A."/>
            <person name="Glavina Del Rio T."/>
            <person name="Nolan M."/>
            <person name="Lucas S."/>
            <person name="Tice H."/>
            <person name="Cheng J.F."/>
            <person name="Bruce D."/>
            <person name="Goodwin L."/>
            <person name="Pitluck S."/>
            <person name="Ovchinnikova G."/>
            <person name="Pati A."/>
            <person name="Ivanova N."/>
            <person name="Chen A."/>
            <person name="Palaniappan K."/>
            <person name="Chain P."/>
            <person name="D'haeseleer P."/>
            <person name="Goker M."/>
            <person name="Bristow J."/>
            <person name="Eisen J.A."/>
            <person name="Markowitz V."/>
            <person name="Hugenholtz P."/>
            <person name="Rohde M."/>
            <person name="Klenk H.P."/>
            <person name="Kyrpides N.C."/>
        </authorList>
    </citation>
    <scope>NUCLEOTIDE SEQUENCE [LARGE SCALE GENOMIC DNA]</scope>
    <source>
        <strain evidence="8">ATCC 700683 / DSM 15641 / 12-3</strain>
    </source>
</reference>
<dbReference type="HAMAP" id="MF_00081">
    <property type="entry name" value="HrcA"/>
    <property type="match status" value="1"/>
</dbReference>
<dbReference type="GO" id="GO:0003677">
    <property type="term" value="F:DNA binding"/>
    <property type="evidence" value="ECO:0007669"/>
    <property type="project" value="InterPro"/>
</dbReference>
<dbReference type="InterPro" id="IPR029016">
    <property type="entry name" value="GAF-like_dom_sf"/>
</dbReference>
<dbReference type="GO" id="GO:0045892">
    <property type="term" value="P:negative regulation of DNA-templated transcription"/>
    <property type="evidence" value="ECO:0007669"/>
    <property type="project" value="UniProtKB-UniRule"/>
</dbReference>
<evidence type="ECO:0000313" key="7">
    <source>
        <dbReference type="EMBL" id="ACU94473.1"/>
    </source>
</evidence>
<evidence type="ECO:0000259" key="6">
    <source>
        <dbReference type="Pfam" id="PF01628"/>
    </source>
</evidence>
<gene>
    <name evidence="5" type="primary">hrcA</name>
    <name evidence="7" type="ordered locus">Ccur_07690</name>
</gene>
<sequence length="336" mass="36756">MLSDRRQRVLAALIEEYISHALPVGSRTLVENYRLGVSSATVRNELSVLEDAGYIKQPHTSAGRIPTDFGYRAFVDDLLGSYVTEEDLDEDSRRAARALKDSALELDDLMDRTTSALARLTECLSIVLPPQTLSLSVRQITLVALSARRVMIVVVTEEGQVLDRQVECPCEVSPDEVHAVQETLNALIVDKQPDDIPHHIDEEQFPDHLTRLLIRETLRLVEEGSAGRAHQEGLKALVRQPEFAQAQALMPVLEVLEDDTILLRILHDVDSDGNTTVRIGSENGAASLAGVSVVAGRYGRGHSEGIVAVIGPTRMNYAQVIKAVRTAQSALGDTDA</sequence>
<feature type="domain" description="Heat-inducible transcription repressor HrcA C-terminal" evidence="6">
    <location>
        <begin position="107"/>
        <end position="321"/>
    </location>
</feature>
<accession>C7MNI3</accession>
<dbReference type="InterPro" id="IPR036390">
    <property type="entry name" value="WH_DNA-bd_sf"/>
</dbReference>
<evidence type="ECO:0000256" key="2">
    <source>
        <dbReference type="ARBA" id="ARBA00023015"/>
    </source>
</evidence>
<keyword evidence="3 5" id="KW-0346">Stress response</keyword>
<dbReference type="PIRSF" id="PIRSF005485">
    <property type="entry name" value="HrcA"/>
    <property type="match status" value="1"/>
</dbReference>
<dbReference type="eggNOG" id="COG1420">
    <property type="taxonomic scope" value="Bacteria"/>
</dbReference>
<dbReference type="PANTHER" id="PTHR34824">
    <property type="entry name" value="HEAT-INDUCIBLE TRANSCRIPTION REPRESSOR HRCA"/>
    <property type="match status" value="1"/>
</dbReference>
<keyword evidence="2 5" id="KW-0805">Transcription regulation</keyword>
<dbReference type="InterPro" id="IPR036388">
    <property type="entry name" value="WH-like_DNA-bd_sf"/>
</dbReference>
<dbReference type="SUPFAM" id="SSF46785">
    <property type="entry name" value="Winged helix' DNA-binding domain"/>
    <property type="match status" value="1"/>
</dbReference>
<name>C7MNI3_CRYCD</name>
<dbReference type="Gene3D" id="3.30.450.40">
    <property type="match status" value="1"/>
</dbReference>
<dbReference type="SUPFAM" id="SSF55781">
    <property type="entry name" value="GAF domain-like"/>
    <property type="match status" value="1"/>
</dbReference>
<dbReference type="Pfam" id="PF01628">
    <property type="entry name" value="HrcA"/>
    <property type="match status" value="1"/>
</dbReference>
<dbReference type="KEGG" id="ccu:Ccur_07690"/>
<keyword evidence="4 5" id="KW-0804">Transcription</keyword>
<dbReference type="Gene3D" id="3.30.390.60">
    <property type="entry name" value="Heat-inducible transcription repressor hrca homolog, domain 3"/>
    <property type="match status" value="1"/>
</dbReference>
<dbReference type="STRING" id="469378.Ccur_07690"/>
<dbReference type="InterPro" id="IPR021153">
    <property type="entry name" value="HrcA_C"/>
</dbReference>
<comment type="similarity">
    <text evidence="5">Belongs to the HrcA family.</text>
</comment>
<dbReference type="InterPro" id="IPR002571">
    <property type="entry name" value="HrcA"/>
</dbReference>
<dbReference type="RefSeq" id="WP_012803161.1">
    <property type="nucleotide sequence ID" value="NC_013170.1"/>
</dbReference>
<dbReference type="InterPro" id="IPR023120">
    <property type="entry name" value="WHTH_transcript_rep_HrcA_IDD"/>
</dbReference>
<dbReference type="NCBIfam" id="TIGR00331">
    <property type="entry name" value="hrcA"/>
    <property type="match status" value="1"/>
</dbReference>
<dbReference type="Proteomes" id="UP000000954">
    <property type="component" value="Chromosome"/>
</dbReference>
<proteinExistence type="inferred from homology"/>
<dbReference type="AlphaFoldDB" id="C7MNI3"/>
<dbReference type="PANTHER" id="PTHR34824:SF1">
    <property type="entry name" value="HEAT-INDUCIBLE TRANSCRIPTION REPRESSOR HRCA"/>
    <property type="match status" value="1"/>
</dbReference>
<evidence type="ECO:0000256" key="1">
    <source>
        <dbReference type="ARBA" id="ARBA00022491"/>
    </source>
</evidence>
<dbReference type="HOGENOM" id="CLU_050019_1_0_11"/>
<evidence type="ECO:0000256" key="3">
    <source>
        <dbReference type="ARBA" id="ARBA00023016"/>
    </source>
</evidence>
<dbReference type="OrthoDB" id="9783139at2"/>
<dbReference type="EMBL" id="CP001682">
    <property type="protein sequence ID" value="ACU94473.1"/>
    <property type="molecule type" value="Genomic_DNA"/>
</dbReference>